<gene>
    <name evidence="6" type="ORF">BS47DRAFT_1329557</name>
</gene>
<protein>
    <recommendedName>
        <fullName evidence="5">PCI domain-containing protein</fullName>
    </recommendedName>
</protein>
<dbReference type="FunFam" id="1.25.40.570:FF:000005">
    <property type="entry name" value="26S proteasome regulatory subunit N7"/>
    <property type="match status" value="1"/>
</dbReference>
<dbReference type="Proteomes" id="UP000886523">
    <property type="component" value="Unassembled WGS sequence"/>
</dbReference>
<dbReference type="GO" id="GO:0043161">
    <property type="term" value="P:proteasome-mediated ubiquitin-dependent protein catabolic process"/>
    <property type="evidence" value="ECO:0007669"/>
    <property type="project" value="TreeGrafter"/>
</dbReference>
<keyword evidence="4" id="KW-0175">Coiled coil</keyword>
<comment type="function">
    <text evidence="2">Component of the 19S cap proteasome complex which acts as a regulatory subunit of the 26S proteasome, involved in the ATP-dependent degradation of ubiquitinated proteins.</text>
</comment>
<dbReference type="GO" id="GO:0008541">
    <property type="term" value="C:proteasome regulatory particle, lid subcomplex"/>
    <property type="evidence" value="ECO:0007669"/>
    <property type="project" value="UniProtKB-ARBA"/>
</dbReference>
<dbReference type="AlphaFoldDB" id="A0A9P6AWQ9"/>
<evidence type="ECO:0000313" key="7">
    <source>
        <dbReference type="Proteomes" id="UP000886523"/>
    </source>
</evidence>
<dbReference type="PANTHER" id="PTHR14145:SF1">
    <property type="entry name" value="26S PROTEASOME NON-ATPASE REGULATORY SUBUNIT 6"/>
    <property type="match status" value="1"/>
</dbReference>
<sequence length="393" mass="43880">MAGEDDVLPIPNLSVAQYYFTLSSPKLAHLHAQASQNFLKAIEADEMAPHFKLLLSQSPAILPSSLLTDAPGLIEKLEAKNKTTLEALNLRLEEAEKTEGEMEISDALRAKAAYLTRIGDKDASVAALKLALSKTPGLGARIDLTLTLVRVGFFFNDSKLIDPNLSSAEKLIEEGGDWDRLNRLKVYRALNFLSLRQLKKAGELLVDSLSTFTATELFEYNDFVGLAIIVNTLVLKRVDLKKKIISSPEVTQCLLDVPVLGDYLMSIYNCDYAKFFVALATLEQTHLLPSRLLCPHARYYVREMRILAYSQILESYRSLTLQSLASSFGVGIDFVDRDLSRFISSGRLNCTIDRVHGIVETNRPSSKNAQYENLVRQGDMLLNSVQRLSRVLY</sequence>
<dbReference type="SMART" id="SM00088">
    <property type="entry name" value="PINT"/>
    <property type="match status" value="1"/>
</dbReference>
<accession>A0A9P6AWQ9</accession>
<dbReference type="InterPro" id="IPR019585">
    <property type="entry name" value="Rpn7/CSN1"/>
</dbReference>
<evidence type="ECO:0000256" key="2">
    <source>
        <dbReference type="ARBA" id="ARBA00093435"/>
    </source>
</evidence>
<dbReference type="Gene3D" id="1.25.40.570">
    <property type="match status" value="1"/>
</dbReference>
<dbReference type="Pfam" id="PF21154">
    <property type="entry name" value="RPN7_PSMD6_C"/>
    <property type="match status" value="1"/>
</dbReference>
<evidence type="ECO:0000259" key="5">
    <source>
        <dbReference type="PROSITE" id="PS50250"/>
    </source>
</evidence>
<keyword evidence="1" id="KW-0647">Proteasome</keyword>
<evidence type="ECO:0000313" key="6">
    <source>
        <dbReference type="EMBL" id="KAF9513439.1"/>
    </source>
</evidence>
<dbReference type="InterPro" id="IPR000717">
    <property type="entry name" value="PCI_dom"/>
</dbReference>
<dbReference type="OrthoDB" id="1452at2759"/>
<evidence type="ECO:0000256" key="1">
    <source>
        <dbReference type="ARBA" id="ARBA00022942"/>
    </source>
</evidence>
<evidence type="ECO:0000256" key="4">
    <source>
        <dbReference type="SAM" id="Coils"/>
    </source>
</evidence>
<comment type="subunit">
    <text evidence="3">The 26S proteasome is composed of a core protease, known as the 20S proteasome, capped at one or both ends by the 19S regulatory complex (RC). The RC is composed of at least 18 different subunits in two subcomplexes, the base and the lid, which form the portions proximal and distal to the 20S proteolytic core, respectively. Component of the lid subcomplex of the 19S RC.</text>
</comment>
<feature type="coiled-coil region" evidence="4">
    <location>
        <begin position="78"/>
        <end position="105"/>
    </location>
</feature>
<dbReference type="SUPFAM" id="SSF46785">
    <property type="entry name" value="Winged helix' DNA-binding domain"/>
    <property type="match status" value="1"/>
</dbReference>
<dbReference type="InterPro" id="IPR036390">
    <property type="entry name" value="WH_DNA-bd_sf"/>
</dbReference>
<organism evidence="6 7">
    <name type="scientific">Hydnum rufescens UP504</name>
    <dbReference type="NCBI Taxonomy" id="1448309"/>
    <lineage>
        <taxon>Eukaryota</taxon>
        <taxon>Fungi</taxon>
        <taxon>Dikarya</taxon>
        <taxon>Basidiomycota</taxon>
        <taxon>Agaricomycotina</taxon>
        <taxon>Agaricomycetes</taxon>
        <taxon>Cantharellales</taxon>
        <taxon>Hydnaceae</taxon>
        <taxon>Hydnum</taxon>
    </lineage>
</organism>
<feature type="domain" description="PCI" evidence="5">
    <location>
        <begin position="197"/>
        <end position="366"/>
    </location>
</feature>
<proteinExistence type="predicted"/>
<keyword evidence="7" id="KW-1185">Reference proteome</keyword>
<dbReference type="InterPro" id="IPR045135">
    <property type="entry name" value="Rpn7_N"/>
</dbReference>
<reference evidence="6" key="1">
    <citation type="journal article" date="2020" name="Nat. Commun.">
        <title>Large-scale genome sequencing of mycorrhizal fungi provides insights into the early evolution of symbiotic traits.</title>
        <authorList>
            <person name="Miyauchi S."/>
            <person name="Kiss E."/>
            <person name="Kuo A."/>
            <person name="Drula E."/>
            <person name="Kohler A."/>
            <person name="Sanchez-Garcia M."/>
            <person name="Morin E."/>
            <person name="Andreopoulos B."/>
            <person name="Barry K.W."/>
            <person name="Bonito G."/>
            <person name="Buee M."/>
            <person name="Carver A."/>
            <person name="Chen C."/>
            <person name="Cichocki N."/>
            <person name="Clum A."/>
            <person name="Culley D."/>
            <person name="Crous P.W."/>
            <person name="Fauchery L."/>
            <person name="Girlanda M."/>
            <person name="Hayes R.D."/>
            <person name="Keri Z."/>
            <person name="LaButti K."/>
            <person name="Lipzen A."/>
            <person name="Lombard V."/>
            <person name="Magnuson J."/>
            <person name="Maillard F."/>
            <person name="Murat C."/>
            <person name="Nolan M."/>
            <person name="Ohm R.A."/>
            <person name="Pangilinan J."/>
            <person name="Pereira M.F."/>
            <person name="Perotto S."/>
            <person name="Peter M."/>
            <person name="Pfister S."/>
            <person name="Riley R."/>
            <person name="Sitrit Y."/>
            <person name="Stielow J.B."/>
            <person name="Szollosi G."/>
            <person name="Zifcakova L."/>
            <person name="Stursova M."/>
            <person name="Spatafora J.W."/>
            <person name="Tedersoo L."/>
            <person name="Vaario L.M."/>
            <person name="Yamada A."/>
            <person name="Yan M."/>
            <person name="Wang P."/>
            <person name="Xu J."/>
            <person name="Bruns T."/>
            <person name="Baldrian P."/>
            <person name="Vilgalys R."/>
            <person name="Dunand C."/>
            <person name="Henrissat B."/>
            <person name="Grigoriev I.V."/>
            <person name="Hibbett D."/>
            <person name="Nagy L.G."/>
            <person name="Martin F.M."/>
        </authorList>
    </citation>
    <scope>NUCLEOTIDE SEQUENCE</scope>
    <source>
        <strain evidence="6">UP504</strain>
    </source>
</reference>
<comment type="caution">
    <text evidence="6">The sequence shown here is derived from an EMBL/GenBank/DDBJ whole genome shotgun (WGS) entry which is preliminary data.</text>
</comment>
<dbReference type="InterPro" id="IPR049549">
    <property type="entry name" value="RPN7_PSMD6_C"/>
</dbReference>
<dbReference type="Pfam" id="PF10602">
    <property type="entry name" value="RPN7"/>
    <property type="match status" value="1"/>
</dbReference>
<dbReference type="PANTHER" id="PTHR14145">
    <property type="entry name" value="26S PROTESOME SUBUNIT 6"/>
    <property type="match status" value="1"/>
</dbReference>
<evidence type="ECO:0000256" key="3">
    <source>
        <dbReference type="ARBA" id="ARBA00093502"/>
    </source>
</evidence>
<dbReference type="Pfam" id="PF01399">
    <property type="entry name" value="PCI"/>
    <property type="match status" value="1"/>
</dbReference>
<dbReference type="PROSITE" id="PS50250">
    <property type="entry name" value="PCI"/>
    <property type="match status" value="1"/>
</dbReference>
<dbReference type="EMBL" id="MU128972">
    <property type="protein sequence ID" value="KAF9513439.1"/>
    <property type="molecule type" value="Genomic_DNA"/>
</dbReference>
<name>A0A9P6AWQ9_9AGAM</name>